<dbReference type="RefSeq" id="WP_213100207.1">
    <property type="nucleotide sequence ID" value="NZ_JAGYPM010000001.1"/>
</dbReference>
<evidence type="ECO:0000313" key="2">
    <source>
        <dbReference type="Proteomes" id="UP000681027"/>
    </source>
</evidence>
<evidence type="ECO:0000313" key="1">
    <source>
        <dbReference type="EMBL" id="MBS4188686.1"/>
    </source>
</evidence>
<proteinExistence type="predicted"/>
<gene>
    <name evidence="1" type="ORF">KHA94_00430</name>
</gene>
<accession>A0ABS5NLJ2</accession>
<dbReference type="Proteomes" id="UP000681027">
    <property type="component" value="Unassembled WGS sequence"/>
</dbReference>
<reference evidence="1 2" key="1">
    <citation type="submission" date="2021-05" db="EMBL/GenBank/DDBJ databases">
        <title>Novel Bacillus species.</title>
        <authorList>
            <person name="Liu G."/>
        </authorList>
    </citation>
    <scope>NUCLEOTIDE SEQUENCE [LARGE SCALE GENOMIC DNA]</scope>
    <source>
        <strain evidence="1 2">FJAT-49705</strain>
    </source>
</reference>
<comment type="caution">
    <text evidence="1">The sequence shown here is derived from an EMBL/GenBank/DDBJ whole genome shotgun (WGS) entry which is preliminary data.</text>
</comment>
<name>A0ABS5NLJ2_9BACI</name>
<organism evidence="1 2">
    <name type="scientific">Cytobacillus citreus</name>
    <dbReference type="NCBI Taxonomy" id="2833586"/>
    <lineage>
        <taxon>Bacteria</taxon>
        <taxon>Bacillati</taxon>
        <taxon>Bacillota</taxon>
        <taxon>Bacilli</taxon>
        <taxon>Bacillales</taxon>
        <taxon>Bacillaceae</taxon>
        <taxon>Cytobacillus</taxon>
    </lineage>
</organism>
<sequence length="60" mass="6857">MTKVKGWKAQHPRQLKKIVTGLNETTLNRVVKSHENRGWVRASEVKEHGYGLGILMIFKG</sequence>
<dbReference type="EMBL" id="JAGYPM010000001">
    <property type="protein sequence ID" value="MBS4188686.1"/>
    <property type="molecule type" value="Genomic_DNA"/>
</dbReference>
<protein>
    <submittedName>
        <fullName evidence="1">Uncharacterized protein</fullName>
    </submittedName>
</protein>
<keyword evidence="2" id="KW-1185">Reference proteome</keyword>